<evidence type="ECO:0000256" key="4">
    <source>
        <dbReference type="RuleBase" id="RU365090"/>
    </source>
</evidence>
<comment type="caution">
    <text evidence="6">The sequence shown here is derived from an EMBL/GenBank/DDBJ whole genome shotgun (WGS) entry which is preliminary data.</text>
</comment>
<dbReference type="InterPro" id="IPR036688">
    <property type="entry name" value="MoeA_C_domain_IV_sf"/>
</dbReference>
<reference evidence="6 7" key="1">
    <citation type="journal article" date="2012" name="Genet. Mol. Biol.">
        <title>Analysis of 16S rRNA and mxaF genes revealing insights into Methylobacterium niche-specific plant association.</title>
        <authorList>
            <person name="Dourado M.N."/>
            <person name="Andreote F.D."/>
            <person name="Dini-Andreote F."/>
            <person name="Conti R."/>
            <person name="Araujo J.M."/>
            <person name="Araujo W.L."/>
        </authorList>
    </citation>
    <scope>NUCLEOTIDE SEQUENCE [LARGE SCALE GENOMIC DNA]</scope>
    <source>
        <strain evidence="6 7">SR1.6/4</strain>
    </source>
</reference>
<keyword evidence="7" id="KW-1185">Reference proteome</keyword>
<comment type="pathway">
    <text evidence="4">Cofactor biosynthesis; molybdopterin biosynthesis.</text>
</comment>
<evidence type="ECO:0000256" key="3">
    <source>
        <dbReference type="ARBA" id="ARBA00047317"/>
    </source>
</evidence>
<dbReference type="InterPro" id="IPR036425">
    <property type="entry name" value="MoaB/Mog-like_dom_sf"/>
</dbReference>
<proteinExistence type="inferred from homology"/>
<dbReference type="EMBL" id="MLBY01000005">
    <property type="protein sequence ID" value="MEE7458886.1"/>
    <property type="molecule type" value="Genomic_DNA"/>
</dbReference>
<dbReference type="InterPro" id="IPR001453">
    <property type="entry name" value="MoaB/Mog_dom"/>
</dbReference>
<dbReference type="Gene3D" id="2.40.340.10">
    <property type="entry name" value="MoeA, C-terminal, domain IV"/>
    <property type="match status" value="1"/>
</dbReference>
<sequence length="363" mass="36728">MRTPSAALTPLSDALDILRGLARPVAPETIALVAAAGRIAAVTILTPEDCPSAATALRDGFAVEAAAIAGASSYAPVLLPRSPSWIEAGAPLPETANALLPAEELEGRSAVAEAGAGDGIRGRGEDFSRGDAILEAGERIGPLHLLALAGAGIDAIEIRRPRLRLVVTGAPERDALSPMLAALIGEAGAETETVAAPDEPDAIAAAIRAGSADAVLVLGGTGYGRSDRSAEGLARAGRIHAHGLALRPGETAAIGAADGRPVLLLPGRPDAALAVYLALGRPLIAALAGALPSPIQRAPLLRKISSGIGLSEIVYLRRRAHGVEPLGGADLPLRRLVGAEGAVLVPPEREGYPEGTEIEVLPL</sequence>
<dbReference type="InterPro" id="IPR036135">
    <property type="entry name" value="MoeA_linker/N_sf"/>
</dbReference>
<organism evidence="6 7">
    <name type="scientific">Methylobacterium radiotolerans</name>
    <dbReference type="NCBI Taxonomy" id="31998"/>
    <lineage>
        <taxon>Bacteria</taxon>
        <taxon>Pseudomonadati</taxon>
        <taxon>Pseudomonadota</taxon>
        <taxon>Alphaproteobacteria</taxon>
        <taxon>Hyphomicrobiales</taxon>
        <taxon>Methylobacteriaceae</taxon>
        <taxon>Methylobacterium</taxon>
    </lineage>
</organism>
<comment type="similarity">
    <text evidence="2 4">Belongs to the MoeA family.</text>
</comment>
<feature type="domain" description="MoaB/Mog" evidence="5">
    <location>
        <begin position="164"/>
        <end position="286"/>
    </location>
</feature>
<evidence type="ECO:0000313" key="7">
    <source>
        <dbReference type="Proteomes" id="UP001349262"/>
    </source>
</evidence>
<dbReference type="InterPro" id="IPR038987">
    <property type="entry name" value="MoeA-like"/>
</dbReference>
<dbReference type="SUPFAM" id="SSF63867">
    <property type="entry name" value="MoeA C-terminal domain-like"/>
    <property type="match status" value="1"/>
</dbReference>
<keyword evidence="4" id="KW-0460">Magnesium</keyword>
<keyword evidence="4" id="KW-0808">Transferase</keyword>
<dbReference type="PANTHER" id="PTHR10192:SF5">
    <property type="entry name" value="GEPHYRIN"/>
    <property type="match status" value="1"/>
</dbReference>
<dbReference type="Gene3D" id="3.90.105.10">
    <property type="entry name" value="Molybdopterin biosynthesis moea protein, domain 2"/>
    <property type="match status" value="1"/>
</dbReference>
<comment type="function">
    <text evidence="1 4">Catalyzes the insertion of molybdate into adenylated molybdopterin with the concomitant release of AMP.</text>
</comment>
<gene>
    <name evidence="6" type="ORF">MRSR164_19505</name>
</gene>
<keyword evidence="4" id="KW-0501">Molybdenum cofactor biosynthesis</keyword>
<protein>
    <recommendedName>
        <fullName evidence="4">Molybdopterin molybdenumtransferase</fullName>
        <ecNumber evidence="4">2.10.1.1</ecNumber>
    </recommendedName>
</protein>
<keyword evidence="4" id="KW-0479">Metal-binding</keyword>
<name>A0ABU7TE27_9HYPH</name>
<evidence type="ECO:0000256" key="2">
    <source>
        <dbReference type="ARBA" id="ARBA00010763"/>
    </source>
</evidence>
<comment type="catalytic activity">
    <reaction evidence="3">
        <text>adenylyl-molybdopterin + molybdate = Mo-molybdopterin + AMP + H(+)</text>
        <dbReference type="Rhea" id="RHEA:35047"/>
        <dbReference type="ChEBI" id="CHEBI:15378"/>
        <dbReference type="ChEBI" id="CHEBI:36264"/>
        <dbReference type="ChEBI" id="CHEBI:62727"/>
        <dbReference type="ChEBI" id="CHEBI:71302"/>
        <dbReference type="ChEBI" id="CHEBI:456215"/>
        <dbReference type="EC" id="2.10.1.1"/>
    </reaction>
</comment>
<evidence type="ECO:0000313" key="6">
    <source>
        <dbReference type="EMBL" id="MEE7458886.1"/>
    </source>
</evidence>
<dbReference type="SMART" id="SM00852">
    <property type="entry name" value="MoCF_biosynth"/>
    <property type="match status" value="1"/>
</dbReference>
<dbReference type="Gene3D" id="2.170.190.11">
    <property type="entry name" value="Molybdopterin biosynthesis moea protein, domain 3"/>
    <property type="match status" value="1"/>
</dbReference>
<dbReference type="Proteomes" id="UP001349262">
    <property type="component" value="Unassembled WGS sequence"/>
</dbReference>
<dbReference type="SUPFAM" id="SSF53218">
    <property type="entry name" value="Molybdenum cofactor biosynthesis proteins"/>
    <property type="match status" value="1"/>
</dbReference>
<dbReference type="PANTHER" id="PTHR10192">
    <property type="entry name" value="MOLYBDOPTERIN BIOSYNTHESIS PROTEIN"/>
    <property type="match status" value="1"/>
</dbReference>
<dbReference type="EC" id="2.10.1.1" evidence="4"/>
<dbReference type="SUPFAM" id="SSF63882">
    <property type="entry name" value="MoeA N-terminal region -like"/>
    <property type="match status" value="1"/>
</dbReference>
<dbReference type="Gene3D" id="3.40.980.10">
    <property type="entry name" value="MoaB/Mog-like domain"/>
    <property type="match status" value="1"/>
</dbReference>
<dbReference type="Pfam" id="PF00994">
    <property type="entry name" value="MoCF_biosynth"/>
    <property type="match status" value="1"/>
</dbReference>
<evidence type="ECO:0000259" key="5">
    <source>
        <dbReference type="SMART" id="SM00852"/>
    </source>
</evidence>
<dbReference type="InterPro" id="IPR005110">
    <property type="entry name" value="MoeA_linker/N"/>
</dbReference>
<dbReference type="Pfam" id="PF03453">
    <property type="entry name" value="MoeA_N"/>
    <property type="match status" value="1"/>
</dbReference>
<accession>A0ABU7TE27</accession>
<evidence type="ECO:0000256" key="1">
    <source>
        <dbReference type="ARBA" id="ARBA00002901"/>
    </source>
</evidence>
<comment type="cofactor">
    <cofactor evidence="4">
        <name>Mg(2+)</name>
        <dbReference type="ChEBI" id="CHEBI:18420"/>
    </cofactor>
</comment>
<keyword evidence="4" id="KW-0500">Molybdenum</keyword>